<accession>A0A1J7J4M0</accession>
<evidence type="ECO:0000313" key="2">
    <source>
        <dbReference type="Proteomes" id="UP000182658"/>
    </source>
</evidence>
<name>A0A1J7J4M0_9PEZI</name>
<reference evidence="1 2" key="1">
    <citation type="submission" date="2016-10" db="EMBL/GenBank/DDBJ databases">
        <title>Draft genome sequence of Coniochaeta ligniaria NRRL30616, a lignocellulolytic fungus for bioabatement of inhibitors in plant biomass hydrolysates.</title>
        <authorList>
            <consortium name="DOE Joint Genome Institute"/>
            <person name="Jimenez D.J."/>
            <person name="Hector R.E."/>
            <person name="Riley R."/>
            <person name="Sun H."/>
            <person name="Grigoriev I.V."/>
            <person name="Van Elsas J.D."/>
            <person name="Nichols N.N."/>
        </authorList>
    </citation>
    <scope>NUCLEOTIDE SEQUENCE [LARGE SCALE GENOMIC DNA]</scope>
    <source>
        <strain evidence="1 2">NRRL 30616</strain>
    </source>
</reference>
<organism evidence="1 2">
    <name type="scientific">Coniochaeta ligniaria NRRL 30616</name>
    <dbReference type="NCBI Taxonomy" id="1408157"/>
    <lineage>
        <taxon>Eukaryota</taxon>
        <taxon>Fungi</taxon>
        <taxon>Dikarya</taxon>
        <taxon>Ascomycota</taxon>
        <taxon>Pezizomycotina</taxon>
        <taxon>Sordariomycetes</taxon>
        <taxon>Sordariomycetidae</taxon>
        <taxon>Coniochaetales</taxon>
        <taxon>Coniochaetaceae</taxon>
        <taxon>Coniochaeta</taxon>
    </lineage>
</organism>
<dbReference type="STRING" id="1408157.A0A1J7J4M0"/>
<protein>
    <submittedName>
        <fullName evidence="1">Uncharacterized protein</fullName>
    </submittedName>
</protein>
<evidence type="ECO:0000313" key="1">
    <source>
        <dbReference type="EMBL" id="OIW34413.1"/>
    </source>
</evidence>
<dbReference type="OrthoDB" id="5428038at2759"/>
<dbReference type="EMBL" id="KV875093">
    <property type="protein sequence ID" value="OIW34413.1"/>
    <property type="molecule type" value="Genomic_DNA"/>
</dbReference>
<sequence>MPPRTASSCSRALQRQLVSPLDTIWVSEALLASVFERYFAVSHVPRRRASSTPGPLESRRRLGKRRIGALNAGYAPSALPDWSLPNALDLSKWKWEPPTLLSVREENRQAQLQLAQHWLGKWLVPPSIREESKNLEPPAPLTLLESLDQFQLRISAGPFPDLIQACDDICLQLKDNTEPLADKSLFVESLDGILEALQARFGSSSHALTLFAQLYSAVVVRIFASPTETPSSMDPEVCQCLLNQLLNLPVGDELCNLFELTMRFIPAKHSDSVETHVEALLGKFLLSWGDTAACSHVSHVQIMSMSSALSRLSPSKTSVFEAAKRLLLQQSGSLEQLYHVRYAWVSVLARLPRLRTDALLEGLSTLLGDRPPAATVSSMDLCRFLLQHWSCTRKVRSSERVRELFQELSSLGEPMGIGALAHALYTLNSHWQPRITELCNVLKGRGRFNDLIRSFTELAQHQDLHPRLLWKVAVVCDDYRVALRLHEIWNQSASSRHQAWGEELWPRYLDQAVCDPSTSITDVWKLLRLCKPTQKTAEIAAKLAYETAHSDNMSNRATFRKVSECIAYLQESGEGLPPHALIAVYRVVTRDLAEGDWGRTSRLVWFLNLVRRECGAEKAEECRNMLRSWRQLVGRAKARGEEAAEESAVEEEN</sequence>
<gene>
    <name evidence="1" type="ORF">CONLIGDRAFT_4032</name>
</gene>
<keyword evidence="2" id="KW-1185">Reference proteome</keyword>
<dbReference type="InParanoid" id="A0A1J7J4M0"/>
<dbReference type="AlphaFoldDB" id="A0A1J7J4M0"/>
<proteinExistence type="predicted"/>
<dbReference type="Proteomes" id="UP000182658">
    <property type="component" value="Unassembled WGS sequence"/>
</dbReference>